<keyword evidence="1" id="KW-0547">Nucleotide-binding</keyword>
<dbReference type="PANTHER" id="PTHR34698">
    <property type="entry name" value="5-OXOPROLINASE SUBUNIT B"/>
    <property type="match status" value="1"/>
</dbReference>
<sequence>MFKLVDSGDDALTVYLAETPGDEALAKVIDFVHRVRSQNWDWLVDLVPSYCCVAIYYDLLRCDYFSVRSAVSALAGNVGTTCELAAPLNPTLAAAAKNLPVHYGADQAPDLERVARSAKLSTEEVIALHSGQEYRVYALGFRPGFAFMGSVPAALQIPRLDVPRKRVPAGAVAIAGAQAAVYPSASPGGWNLIGRCPTSLFRLHRGEPKVALALGDRVRFQPVSREEYLALGGRLDG</sequence>
<dbReference type="Proteomes" id="UP001302477">
    <property type="component" value="Chromosome"/>
</dbReference>
<gene>
    <name evidence="5" type="ORF">R5R33_13380</name>
</gene>
<evidence type="ECO:0000313" key="6">
    <source>
        <dbReference type="Proteomes" id="UP001302477"/>
    </source>
</evidence>
<evidence type="ECO:0000256" key="1">
    <source>
        <dbReference type="ARBA" id="ARBA00022741"/>
    </source>
</evidence>
<dbReference type="InterPro" id="IPR029000">
    <property type="entry name" value="Cyclophilin-like_dom_sf"/>
</dbReference>
<dbReference type="EMBL" id="CP137555">
    <property type="protein sequence ID" value="WOX04725.1"/>
    <property type="molecule type" value="Genomic_DNA"/>
</dbReference>
<dbReference type="Gene3D" id="3.30.1360.40">
    <property type="match status" value="1"/>
</dbReference>
<dbReference type="GO" id="GO:0005524">
    <property type="term" value="F:ATP binding"/>
    <property type="evidence" value="ECO:0007669"/>
    <property type="project" value="UniProtKB-KW"/>
</dbReference>
<accession>A0AAU0MWZ8</accession>
<dbReference type="PANTHER" id="PTHR34698:SF2">
    <property type="entry name" value="5-OXOPROLINASE SUBUNIT B"/>
    <property type="match status" value="1"/>
</dbReference>
<reference evidence="5 6" key="1">
    <citation type="submission" date="2023-10" db="EMBL/GenBank/DDBJ databases">
        <title>Description of Microbulbifer bruguierae sp. nov., isolated from the sediments of mangrove plant Bruguiera sexangula and comparative genomic analyses of the genus Microbulbifer.</title>
        <authorList>
            <person name="Long M."/>
        </authorList>
    </citation>
    <scope>NUCLEOTIDE SEQUENCE [LARGE SCALE GENOMIC DNA]</scope>
    <source>
        <strain evidence="5 6">SPO729</strain>
    </source>
</reference>
<evidence type="ECO:0000256" key="3">
    <source>
        <dbReference type="ARBA" id="ARBA00022840"/>
    </source>
</evidence>
<dbReference type="Gene3D" id="2.40.100.10">
    <property type="entry name" value="Cyclophilin-like"/>
    <property type="match status" value="1"/>
</dbReference>
<organism evidence="5 6">
    <name type="scientific">Microbulbifer pacificus</name>
    <dbReference type="NCBI Taxonomy" id="407164"/>
    <lineage>
        <taxon>Bacteria</taxon>
        <taxon>Pseudomonadati</taxon>
        <taxon>Pseudomonadota</taxon>
        <taxon>Gammaproteobacteria</taxon>
        <taxon>Cellvibrionales</taxon>
        <taxon>Microbulbiferaceae</taxon>
        <taxon>Microbulbifer</taxon>
    </lineage>
</organism>
<evidence type="ECO:0000259" key="4">
    <source>
        <dbReference type="SMART" id="SM00796"/>
    </source>
</evidence>
<name>A0AAU0MWZ8_9GAMM</name>
<dbReference type="InterPro" id="IPR010016">
    <property type="entry name" value="PxpB"/>
</dbReference>
<evidence type="ECO:0000256" key="2">
    <source>
        <dbReference type="ARBA" id="ARBA00022801"/>
    </source>
</evidence>
<dbReference type="SMART" id="SM00796">
    <property type="entry name" value="AHS1"/>
    <property type="match status" value="1"/>
</dbReference>
<dbReference type="KEGG" id="mpaf:R5R33_13380"/>
<protein>
    <submittedName>
        <fullName evidence="5">Carboxyltransferase domain-containing protein</fullName>
    </submittedName>
</protein>
<dbReference type="SUPFAM" id="SSF50891">
    <property type="entry name" value="Cyclophilin-like"/>
    <property type="match status" value="1"/>
</dbReference>
<dbReference type="RefSeq" id="WP_318953201.1">
    <property type="nucleotide sequence ID" value="NZ_CP137555.1"/>
</dbReference>
<dbReference type="AlphaFoldDB" id="A0AAU0MWZ8"/>
<keyword evidence="3" id="KW-0067">ATP-binding</keyword>
<dbReference type="Pfam" id="PF02682">
    <property type="entry name" value="CT_C_D"/>
    <property type="match status" value="1"/>
</dbReference>
<dbReference type="SUPFAM" id="SSF160467">
    <property type="entry name" value="PH0987 N-terminal domain-like"/>
    <property type="match status" value="1"/>
</dbReference>
<evidence type="ECO:0000313" key="5">
    <source>
        <dbReference type="EMBL" id="WOX04725.1"/>
    </source>
</evidence>
<proteinExistence type="predicted"/>
<dbReference type="InterPro" id="IPR003833">
    <property type="entry name" value="CT_C_D"/>
</dbReference>
<keyword evidence="6" id="KW-1185">Reference proteome</keyword>
<keyword evidence="2" id="KW-0378">Hydrolase</keyword>
<dbReference type="GO" id="GO:0016787">
    <property type="term" value="F:hydrolase activity"/>
    <property type="evidence" value="ECO:0007669"/>
    <property type="project" value="UniProtKB-KW"/>
</dbReference>
<feature type="domain" description="Carboxyltransferase" evidence="4">
    <location>
        <begin position="2"/>
        <end position="212"/>
    </location>
</feature>